<dbReference type="PANTHER" id="PTHR37814">
    <property type="entry name" value="CONSERVED MEMBRANE PROTEIN"/>
    <property type="match status" value="1"/>
</dbReference>
<protein>
    <recommendedName>
        <fullName evidence="3">Amino acid transporter transmembrane domain-containing protein</fullName>
    </recommendedName>
</protein>
<dbReference type="EMBL" id="UINC01001877">
    <property type="protein sequence ID" value="SUZ90226.1"/>
    <property type="molecule type" value="Genomic_DNA"/>
</dbReference>
<dbReference type="PANTHER" id="PTHR37814:SF1">
    <property type="entry name" value="MEMBRANE PROTEIN"/>
    <property type="match status" value="1"/>
</dbReference>
<feature type="transmembrane region" description="Helical" evidence="1">
    <location>
        <begin position="118"/>
        <end position="138"/>
    </location>
</feature>
<feature type="transmembrane region" description="Helical" evidence="1">
    <location>
        <begin position="266"/>
        <end position="285"/>
    </location>
</feature>
<evidence type="ECO:0000313" key="2">
    <source>
        <dbReference type="EMBL" id="SUZ90226.1"/>
    </source>
</evidence>
<feature type="transmembrane region" description="Helical" evidence="1">
    <location>
        <begin position="86"/>
        <end position="106"/>
    </location>
</feature>
<evidence type="ECO:0000256" key="1">
    <source>
        <dbReference type="SAM" id="Phobius"/>
    </source>
</evidence>
<feature type="transmembrane region" description="Helical" evidence="1">
    <location>
        <begin position="306"/>
        <end position="323"/>
    </location>
</feature>
<feature type="transmembrane region" description="Helical" evidence="1">
    <location>
        <begin position="335"/>
        <end position="356"/>
    </location>
</feature>
<keyword evidence="1" id="KW-1133">Transmembrane helix</keyword>
<gene>
    <name evidence="2" type="ORF">METZ01_LOCUS43080</name>
</gene>
<accession>A0A381REK2</accession>
<organism evidence="2">
    <name type="scientific">marine metagenome</name>
    <dbReference type="NCBI Taxonomy" id="408172"/>
    <lineage>
        <taxon>unclassified sequences</taxon>
        <taxon>metagenomes</taxon>
        <taxon>ecological metagenomes</taxon>
    </lineage>
</organism>
<keyword evidence="1" id="KW-0812">Transmembrane</keyword>
<dbReference type="AlphaFoldDB" id="A0A381REK2"/>
<feature type="transmembrane region" description="Helical" evidence="1">
    <location>
        <begin position="189"/>
        <end position="210"/>
    </location>
</feature>
<reference evidence="2" key="1">
    <citation type="submission" date="2018-05" db="EMBL/GenBank/DDBJ databases">
        <authorList>
            <person name="Lanie J.A."/>
            <person name="Ng W.-L."/>
            <person name="Kazmierczak K.M."/>
            <person name="Andrzejewski T.M."/>
            <person name="Davidsen T.M."/>
            <person name="Wayne K.J."/>
            <person name="Tettelin H."/>
            <person name="Glass J.I."/>
            <person name="Rusch D."/>
            <person name="Podicherti R."/>
            <person name="Tsui H.-C.T."/>
            <person name="Winkler M.E."/>
        </authorList>
    </citation>
    <scope>NUCLEOTIDE SEQUENCE</scope>
</reference>
<keyword evidence="1" id="KW-0472">Membrane</keyword>
<proteinExistence type="predicted"/>
<name>A0A381REK2_9ZZZZ</name>
<feature type="transmembrane region" description="Helical" evidence="1">
    <location>
        <begin position="217"/>
        <end position="239"/>
    </location>
</feature>
<sequence>MLSNSWFKKYLLPGFIFQSLVIGGGYGTGRELVEFFLLLGPKNGILGMIVSTIIWCVVLACTFELSRQFRSYDYRSFLIKILGRGWIFYEITYLIGLVLVISVLGSASGNLVMEVLDLPTIVGTIAMILMVGVLSFFGSRIIEAFLSYWSIFLYLVFIILVIWINSIYGNQISNNFSLTEESAPWLKNGIMYAAYNVGPVAAILFCLTSIKTRKEALISGGLAGIIAIIPGFMIFYSLVSFYPNINQETIPINFLLDKIGSNSFKFIFQLILFGTFIETGVGLIHGFNERISNWLKSDRGQELSRISRFIISILLLVISIFIAEKFGLVDLIKNGYGTLTWAYWIVFVIPVLFVAFKKMF</sequence>
<evidence type="ECO:0008006" key="3">
    <source>
        <dbReference type="Google" id="ProtNLM"/>
    </source>
</evidence>
<dbReference type="InterPro" id="IPR038728">
    <property type="entry name" value="YkvI-like"/>
</dbReference>
<feature type="transmembrane region" description="Helical" evidence="1">
    <location>
        <begin position="145"/>
        <end position="169"/>
    </location>
</feature>
<feature type="transmembrane region" description="Helical" evidence="1">
    <location>
        <begin position="45"/>
        <end position="65"/>
    </location>
</feature>